<comment type="caution">
    <text evidence="4">The sequence shown here is derived from an EMBL/GenBank/DDBJ whole genome shotgun (WGS) entry which is preliminary data.</text>
</comment>
<evidence type="ECO:0000259" key="3">
    <source>
        <dbReference type="PROSITE" id="PS51000"/>
    </source>
</evidence>
<keyword evidence="2" id="KW-0804">Transcription</keyword>
<dbReference type="Pfam" id="PF25583">
    <property type="entry name" value="WCX"/>
    <property type="match status" value="1"/>
</dbReference>
<dbReference type="PIRSF" id="PIRSF016838">
    <property type="entry name" value="PafC"/>
    <property type="match status" value="1"/>
</dbReference>
<dbReference type="InterPro" id="IPR057727">
    <property type="entry name" value="WCX_dom"/>
</dbReference>
<dbReference type="Proteomes" id="UP000247932">
    <property type="component" value="Unassembled WGS sequence"/>
</dbReference>
<dbReference type="InterPro" id="IPR001034">
    <property type="entry name" value="DeoR_HTH"/>
</dbReference>
<organism evidence="4 5">
    <name type="scientific">Gilliamella apicola</name>
    <dbReference type="NCBI Taxonomy" id="1196095"/>
    <lineage>
        <taxon>Bacteria</taxon>
        <taxon>Pseudomonadati</taxon>
        <taxon>Pseudomonadota</taxon>
        <taxon>Gammaproteobacteria</taxon>
        <taxon>Orbales</taxon>
        <taxon>Orbaceae</taxon>
        <taxon>Gilliamella</taxon>
    </lineage>
</organism>
<protein>
    <submittedName>
        <fullName evidence="4">YafY family transcriptional regulator</fullName>
    </submittedName>
</protein>
<dbReference type="PROSITE" id="PS52050">
    <property type="entry name" value="WYL"/>
    <property type="match status" value="1"/>
</dbReference>
<dbReference type="RefSeq" id="WP_110433705.1">
    <property type="nucleotide sequence ID" value="NZ_QGLR01000010.1"/>
</dbReference>
<evidence type="ECO:0000313" key="4">
    <source>
        <dbReference type="EMBL" id="PXZ07122.1"/>
    </source>
</evidence>
<dbReference type="SUPFAM" id="SSF46785">
    <property type="entry name" value="Winged helix' DNA-binding domain"/>
    <property type="match status" value="1"/>
</dbReference>
<evidence type="ECO:0000313" key="5">
    <source>
        <dbReference type="Proteomes" id="UP000247932"/>
    </source>
</evidence>
<accession>A0A2V4E1S1</accession>
<dbReference type="Pfam" id="PF13280">
    <property type="entry name" value="WYL"/>
    <property type="match status" value="1"/>
</dbReference>
<proteinExistence type="predicted"/>
<gene>
    <name evidence="4" type="ORF">DKK70_09020</name>
</gene>
<dbReference type="EMBL" id="QGLR01000010">
    <property type="protein sequence ID" value="PXZ07122.1"/>
    <property type="molecule type" value="Genomic_DNA"/>
</dbReference>
<dbReference type="InterPro" id="IPR013196">
    <property type="entry name" value="HTH_11"/>
</dbReference>
<dbReference type="PROSITE" id="PS51000">
    <property type="entry name" value="HTH_DEOR_2"/>
    <property type="match status" value="1"/>
</dbReference>
<keyword evidence="5" id="KW-1185">Reference proteome</keyword>
<dbReference type="InterPro" id="IPR036388">
    <property type="entry name" value="WH-like_DNA-bd_sf"/>
</dbReference>
<evidence type="ECO:0000256" key="2">
    <source>
        <dbReference type="ARBA" id="ARBA00023163"/>
    </source>
</evidence>
<dbReference type="InterPro" id="IPR036390">
    <property type="entry name" value="WH_DNA-bd_sf"/>
</dbReference>
<reference evidence="4 5" key="1">
    <citation type="submission" date="2018-05" db="EMBL/GenBank/DDBJ databases">
        <title>Reference genomes for bee gut microbiota database.</title>
        <authorList>
            <person name="Ellegaard K.M."/>
        </authorList>
    </citation>
    <scope>NUCLEOTIDE SEQUENCE [LARGE SCALE GENOMIC DNA]</scope>
    <source>
        <strain evidence="4 5">ESL0182</strain>
    </source>
</reference>
<dbReference type="Pfam" id="PF08279">
    <property type="entry name" value="HTH_11"/>
    <property type="match status" value="1"/>
</dbReference>
<name>A0A2V4E1S1_9GAMM</name>
<dbReference type="Gene3D" id="1.10.10.10">
    <property type="entry name" value="Winged helix-like DNA-binding domain superfamily/Winged helix DNA-binding domain"/>
    <property type="match status" value="1"/>
</dbReference>
<feature type="domain" description="HTH deoR-type" evidence="3">
    <location>
        <begin position="2"/>
        <end position="61"/>
    </location>
</feature>
<dbReference type="PANTHER" id="PTHR34580">
    <property type="match status" value="1"/>
</dbReference>
<dbReference type="InterPro" id="IPR026881">
    <property type="entry name" value="WYL_dom"/>
</dbReference>
<dbReference type="OrthoDB" id="9807255at2"/>
<sequence>MKINRIITIIMILLQKEKISAKALADKFAVSLRTIYRDIEVVENAGIPIITFRGSHGGISILKDYKISKGLFTKDDVIILLKGLNLLSSPILNENEKSATLEKIKCLLTQQEFNQVGDDVGKLAIDLSPWFSKENINNKIAIIKMALQEQLLLSFNYIKIKNEKVLRTVEPYKLLFKERQWYLQGYCLAKKDFRIFKLSNMSDINKTEIKFIRKSVPDMFAGFKSNMQQKIFKIKLLIDHSILERVLDYCAEKDIEKLNDAQYLVNFDFIDDDYSYGILMSFGPNCICLEPEHVREQIIQRSEKLLKSYYKSQLN</sequence>
<dbReference type="AlphaFoldDB" id="A0A2V4E1S1"/>
<dbReference type="PANTHER" id="PTHR34580:SF1">
    <property type="entry name" value="PROTEIN PAFC"/>
    <property type="match status" value="1"/>
</dbReference>
<keyword evidence="1" id="KW-0805">Transcription regulation</keyword>
<dbReference type="InterPro" id="IPR028349">
    <property type="entry name" value="PafC-like"/>
</dbReference>
<dbReference type="InterPro" id="IPR051534">
    <property type="entry name" value="CBASS_pafABC_assoc_protein"/>
</dbReference>
<evidence type="ECO:0000256" key="1">
    <source>
        <dbReference type="ARBA" id="ARBA00023015"/>
    </source>
</evidence>
<dbReference type="GO" id="GO:0003700">
    <property type="term" value="F:DNA-binding transcription factor activity"/>
    <property type="evidence" value="ECO:0007669"/>
    <property type="project" value="InterPro"/>
</dbReference>